<dbReference type="Proteomes" id="UP000271162">
    <property type="component" value="Unassembled WGS sequence"/>
</dbReference>
<feature type="transmembrane region" description="Helical" evidence="1">
    <location>
        <begin position="193"/>
        <end position="211"/>
    </location>
</feature>
<keyword evidence="1" id="KW-0472">Membrane</keyword>
<dbReference type="AlphaFoldDB" id="A0A0N4XG67"/>
<evidence type="ECO:0000313" key="2">
    <source>
        <dbReference type="EMBL" id="VDL65020.1"/>
    </source>
</evidence>
<reference evidence="4" key="1">
    <citation type="submission" date="2017-02" db="UniProtKB">
        <authorList>
            <consortium name="WormBaseParasite"/>
        </authorList>
    </citation>
    <scope>IDENTIFICATION</scope>
</reference>
<evidence type="ECO:0000313" key="4">
    <source>
        <dbReference type="WBParaSite" id="NBR_0000151901-mRNA-1"/>
    </source>
</evidence>
<accession>A0A0N4XG67</accession>
<keyword evidence="1" id="KW-0812">Transmembrane</keyword>
<gene>
    <name evidence="2" type="ORF">NBR_LOCUS1520</name>
</gene>
<feature type="transmembrane region" description="Helical" evidence="1">
    <location>
        <begin position="76"/>
        <end position="96"/>
    </location>
</feature>
<dbReference type="EMBL" id="UYSL01001257">
    <property type="protein sequence ID" value="VDL65020.1"/>
    <property type="molecule type" value="Genomic_DNA"/>
</dbReference>
<dbReference type="WBParaSite" id="NBR_0000151901-mRNA-1">
    <property type="protein sequence ID" value="NBR_0000151901-mRNA-1"/>
    <property type="gene ID" value="NBR_0000151901"/>
</dbReference>
<feature type="transmembrane region" description="Helical" evidence="1">
    <location>
        <begin position="53"/>
        <end position="70"/>
    </location>
</feature>
<reference evidence="2 3" key="2">
    <citation type="submission" date="2018-11" db="EMBL/GenBank/DDBJ databases">
        <authorList>
            <consortium name="Pathogen Informatics"/>
        </authorList>
    </citation>
    <scope>NUCLEOTIDE SEQUENCE [LARGE SCALE GENOMIC DNA]</scope>
</reference>
<sequence>MRTTFRILEGPPADAFLNNRDIIVFEWFSFILLPAMQRLAGRQMATKFIINKILIQALVYATYCSITYRLPMTGLLTANLICGIKATAIITTIYALEFYLNYAAIYSSVAISLLRVAVVLHPSSSKKVYEASVKKYYFFTEKMRLISSISVPRTTLHRPNFGIEVKLLISSLVFLNNYCSRRDPLLVRRSERSLMLMTFSICISLSINLLIQVSSTFKITNILF</sequence>
<evidence type="ECO:0000256" key="1">
    <source>
        <dbReference type="SAM" id="Phobius"/>
    </source>
</evidence>
<proteinExistence type="predicted"/>
<dbReference type="InterPro" id="IPR003839">
    <property type="entry name" value="7TM_GPCR_serpentine_rcpt_Sru"/>
</dbReference>
<evidence type="ECO:0000313" key="3">
    <source>
        <dbReference type="Proteomes" id="UP000271162"/>
    </source>
</evidence>
<keyword evidence="1" id="KW-1133">Transmembrane helix</keyword>
<dbReference type="Pfam" id="PF10322">
    <property type="entry name" value="7TM_GPCR_Sru"/>
    <property type="match status" value="1"/>
</dbReference>
<keyword evidence="3" id="KW-1185">Reference proteome</keyword>
<organism evidence="4">
    <name type="scientific">Nippostrongylus brasiliensis</name>
    <name type="common">Rat hookworm</name>
    <dbReference type="NCBI Taxonomy" id="27835"/>
    <lineage>
        <taxon>Eukaryota</taxon>
        <taxon>Metazoa</taxon>
        <taxon>Ecdysozoa</taxon>
        <taxon>Nematoda</taxon>
        <taxon>Chromadorea</taxon>
        <taxon>Rhabditida</taxon>
        <taxon>Rhabditina</taxon>
        <taxon>Rhabditomorpha</taxon>
        <taxon>Strongyloidea</taxon>
        <taxon>Heligmosomidae</taxon>
        <taxon>Nippostrongylus</taxon>
    </lineage>
</organism>
<protein>
    <submittedName>
        <fullName evidence="4">Pecanex-like protein</fullName>
    </submittedName>
</protein>
<feature type="transmembrane region" description="Helical" evidence="1">
    <location>
        <begin position="103"/>
        <end position="120"/>
    </location>
</feature>
<name>A0A0N4XG67_NIPBR</name>